<proteinExistence type="predicted"/>
<name>A0A813LY02_9BILA</name>
<keyword evidence="2" id="KW-1185">Reference proteome</keyword>
<evidence type="ECO:0000313" key="2">
    <source>
        <dbReference type="Proteomes" id="UP000663879"/>
    </source>
</evidence>
<evidence type="ECO:0000313" key="1">
    <source>
        <dbReference type="EMBL" id="CAF0705094.1"/>
    </source>
</evidence>
<dbReference type="OrthoDB" id="619536at2759"/>
<dbReference type="GO" id="GO:0005737">
    <property type="term" value="C:cytoplasm"/>
    <property type="evidence" value="ECO:0007669"/>
    <property type="project" value="TreeGrafter"/>
</dbReference>
<dbReference type="AlphaFoldDB" id="A0A813LY02"/>
<dbReference type="Proteomes" id="UP000663879">
    <property type="component" value="Unassembled WGS sequence"/>
</dbReference>
<dbReference type="PANTHER" id="PTHR15430">
    <property type="entry name" value="GLOMULIN"/>
    <property type="match status" value="1"/>
</dbReference>
<dbReference type="GO" id="GO:0055105">
    <property type="term" value="F:ubiquitin-protein transferase inhibitor activity"/>
    <property type="evidence" value="ECO:0007669"/>
    <property type="project" value="TreeGrafter"/>
</dbReference>
<comment type="caution">
    <text evidence="1">The sequence shown here is derived from an EMBL/GenBank/DDBJ whole genome shotgun (WGS) entry which is preliminary data.</text>
</comment>
<dbReference type="EMBL" id="CAJNOC010000010">
    <property type="protein sequence ID" value="CAF0705094.1"/>
    <property type="molecule type" value="Genomic_DNA"/>
</dbReference>
<dbReference type="PANTHER" id="PTHR15430:SF1">
    <property type="entry name" value="GLOMULIN"/>
    <property type="match status" value="1"/>
</dbReference>
<protein>
    <recommendedName>
        <fullName evidence="3">Glomulin</fullName>
    </recommendedName>
</protein>
<evidence type="ECO:0008006" key="3">
    <source>
        <dbReference type="Google" id="ProtNLM"/>
    </source>
</evidence>
<sequence length="547" mass="65190">MEIYQKLESALEHNDINEFQLIFNDVENDKFKNEFSWDLALLFINYLKKYSDEKKIPNSEVILHSTKKLCQNYGNPKELYLVFLENSEFFLKDLNIMSLVDITETLLLKSTSKFVSNSIDNFLNLLEKFFQIEINLKHDHLIKILERILFFIRELVEKFFENSTDLFKNLINKFLIDRFHEPFIKLQSRDIENYFLSPDYESIFESNVSLVKILNKNIFKLITDSVMDQNKVDKLGLSLFISYLYFKQSKVINDYLSFPKIYHHFYIYEQIIPIINSLLYDLNNDILLKNGLATIKFLIEKFESKTWNENLLEIGIIIELFESLFRISIHANSENVRKLSNQILKIKFTIFDRKARFEFIKYFYNFYSKGSKSTETMNNYVLSYLFYLLKEEVNESLNLNEDFYTKTSPHLKSIFNLIFSRNKIDFSKESTQIISILNLVRLILLKDKVDKTGIFSQFKPVVLEYLKQIELNAEQSKLSYQNELRQLEKNTDKKHDSSKSITINEISYDEPTKDEQIKAIEYSLQTIHLIQSLIIRIEELFDEFAKK</sequence>
<reference evidence="1" key="1">
    <citation type="submission" date="2021-02" db="EMBL/GenBank/DDBJ databases">
        <authorList>
            <person name="Nowell W R."/>
        </authorList>
    </citation>
    <scope>NUCLEOTIDE SEQUENCE</scope>
    <source>
        <strain evidence="1">Ploen Becks lab</strain>
    </source>
</reference>
<organism evidence="1 2">
    <name type="scientific">Brachionus calyciflorus</name>
    <dbReference type="NCBI Taxonomy" id="104777"/>
    <lineage>
        <taxon>Eukaryota</taxon>
        <taxon>Metazoa</taxon>
        <taxon>Spiralia</taxon>
        <taxon>Gnathifera</taxon>
        <taxon>Rotifera</taxon>
        <taxon>Eurotatoria</taxon>
        <taxon>Monogononta</taxon>
        <taxon>Pseudotrocha</taxon>
        <taxon>Ploima</taxon>
        <taxon>Brachionidae</taxon>
        <taxon>Brachionus</taxon>
    </lineage>
</organism>
<gene>
    <name evidence="1" type="ORF">OXX778_LOCUS213</name>
</gene>
<dbReference type="InterPro" id="IPR019516">
    <property type="entry name" value="Glomulin/ALF4"/>
</dbReference>
<accession>A0A813LY02</accession>